<evidence type="ECO:0000256" key="1">
    <source>
        <dbReference type="SAM" id="Phobius"/>
    </source>
</evidence>
<dbReference type="EMBL" id="WBZB01000002">
    <property type="protein sequence ID" value="KAB3533525.1"/>
    <property type="molecule type" value="Genomic_DNA"/>
</dbReference>
<proteinExistence type="predicted"/>
<feature type="transmembrane region" description="Helical" evidence="1">
    <location>
        <begin position="178"/>
        <end position="201"/>
    </location>
</feature>
<evidence type="ECO:0000313" key="2">
    <source>
        <dbReference type="EMBL" id="KAB3533525.1"/>
    </source>
</evidence>
<comment type="caution">
    <text evidence="2">The sequence shown here is derived from an EMBL/GenBank/DDBJ whole genome shotgun (WGS) entry which is preliminary data.</text>
</comment>
<feature type="transmembrane region" description="Helical" evidence="1">
    <location>
        <begin position="128"/>
        <end position="147"/>
    </location>
</feature>
<dbReference type="RefSeq" id="WP_151864342.1">
    <property type="nucleotide sequence ID" value="NZ_WBZB01000002.1"/>
</dbReference>
<keyword evidence="1" id="KW-1133">Transmembrane helix</keyword>
<dbReference type="Proteomes" id="UP000465601">
    <property type="component" value="Unassembled WGS sequence"/>
</dbReference>
<keyword evidence="3" id="KW-1185">Reference proteome</keyword>
<keyword evidence="1" id="KW-0812">Transmembrane</keyword>
<organism evidence="2 3">
    <name type="scientific">Alkaliphilus serpentinus</name>
    <dbReference type="NCBI Taxonomy" id="1482731"/>
    <lineage>
        <taxon>Bacteria</taxon>
        <taxon>Bacillati</taxon>
        <taxon>Bacillota</taxon>
        <taxon>Clostridia</taxon>
        <taxon>Peptostreptococcales</taxon>
        <taxon>Natronincolaceae</taxon>
        <taxon>Alkaliphilus</taxon>
    </lineage>
</organism>
<feature type="transmembrane region" description="Helical" evidence="1">
    <location>
        <begin position="213"/>
        <end position="235"/>
    </location>
</feature>
<keyword evidence="1" id="KW-0472">Membrane</keyword>
<name>A0A833M9H3_9FIRM</name>
<sequence length="237" mass="27041">MNKGIFTFFLVVVLIFPFSYEVYGNAAEPPSIVIIVPNPPVDLVISIEENGSFVEGRKTKKMKESYYAFYLEDLKNTKNYNIKVVSGNTSFQIEIDNSLKTYNNVFTLNLKDRSLTEGKSLPRTIKLVSLRVMVTLVIEGLIFFLLGFRNKRSWLAFIVINLITQGGLNIWLNGSYPWESYLIFSLFFGELWVFIVEGFAFKAYVKEHHPQRVFAYVVLANFASLVAGGYLITLLPV</sequence>
<feature type="transmembrane region" description="Helical" evidence="1">
    <location>
        <begin position="154"/>
        <end position="172"/>
    </location>
</feature>
<dbReference type="OrthoDB" id="1952838at2"/>
<evidence type="ECO:0000313" key="3">
    <source>
        <dbReference type="Proteomes" id="UP000465601"/>
    </source>
</evidence>
<dbReference type="AlphaFoldDB" id="A0A833M9H3"/>
<protein>
    <submittedName>
        <fullName evidence="2">Uncharacterized protein</fullName>
    </submittedName>
</protein>
<accession>A0A833M9H3</accession>
<gene>
    <name evidence="2" type="ORF">F8153_00280</name>
</gene>
<reference evidence="2 3" key="1">
    <citation type="submission" date="2019-10" db="EMBL/GenBank/DDBJ databases">
        <title>Alkaliphilus serpentinus sp. nov. and Alkaliphilus pronyensis sp. nov., two novel anaerobic alkaliphilic species isolated from the serpentinized-hosted hydrothermal field of the Prony Bay (New Caledonia).</title>
        <authorList>
            <person name="Postec A."/>
        </authorList>
    </citation>
    <scope>NUCLEOTIDE SEQUENCE [LARGE SCALE GENOMIC DNA]</scope>
    <source>
        <strain evidence="2 3">LacT</strain>
    </source>
</reference>